<keyword evidence="2" id="KW-1185">Reference proteome</keyword>
<dbReference type="Proteomes" id="UP001147752">
    <property type="component" value="Unassembled WGS sequence"/>
</dbReference>
<dbReference type="GeneID" id="81458961"/>
<comment type="caution">
    <text evidence="1">The sequence shown here is derived from an EMBL/GenBank/DDBJ whole genome shotgun (WGS) entry which is preliminary data.</text>
</comment>
<dbReference type="AlphaFoldDB" id="A0A9W9ST28"/>
<proteinExistence type="predicted"/>
<evidence type="ECO:0000313" key="2">
    <source>
        <dbReference type="Proteomes" id="UP001147752"/>
    </source>
</evidence>
<organism evidence="1 2">
    <name type="scientific">Penicillium concentricum</name>
    <dbReference type="NCBI Taxonomy" id="293559"/>
    <lineage>
        <taxon>Eukaryota</taxon>
        <taxon>Fungi</taxon>
        <taxon>Dikarya</taxon>
        <taxon>Ascomycota</taxon>
        <taxon>Pezizomycotina</taxon>
        <taxon>Eurotiomycetes</taxon>
        <taxon>Eurotiomycetidae</taxon>
        <taxon>Eurotiales</taxon>
        <taxon>Aspergillaceae</taxon>
        <taxon>Penicillium</taxon>
    </lineage>
</organism>
<name>A0A9W9ST28_9EURO</name>
<evidence type="ECO:0000313" key="1">
    <source>
        <dbReference type="EMBL" id="KAJ5384137.1"/>
    </source>
</evidence>
<protein>
    <submittedName>
        <fullName evidence="1">Uncharacterized protein</fullName>
    </submittedName>
</protein>
<dbReference type="OrthoDB" id="4472682at2759"/>
<dbReference type="RefSeq" id="XP_056583913.1">
    <property type="nucleotide sequence ID" value="XM_056719778.1"/>
</dbReference>
<sequence>MLFTNFLPNDADEGTIDDIAIHWGPNGLTRLVQNAEAFNLPQVDLKHATEHVAHACAKRLDLRLGLELSDMAVLGESVVLSGHRNNRVHRRPLVSLLVSLLVTTTRGLESVLESCEVEERW</sequence>
<gene>
    <name evidence="1" type="ORF">N7517_002048</name>
</gene>
<reference evidence="1" key="1">
    <citation type="submission" date="2022-12" db="EMBL/GenBank/DDBJ databases">
        <authorList>
            <person name="Petersen C."/>
        </authorList>
    </citation>
    <scope>NUCLEOTIDE SEQUENCE</scope>
    <source>
        <strain evidence="1">IBT 3081</strain>
    </source>
</reference>
<accession>A0A9W9ST28</accession>
<reference evidence="1" key="2">
    <citation type="journal article" date="2023" name="IMA Fungus">
        <title>Comparative genomic study of the Penicillium genus elucidates a diverse pangenome and 15 lateral gene transfer events.</title>
        <authorList>
            <person name="Petersen C."/>
            <person name="Sorensen T."/>
            <person name="Nielsen M.R."/>
            <person name="Sondergaard T.E."/>
            <person name="Sorensen J.L."/>
            <person name="Fitzpatrick D.A."/>
            <person name="Frisvad J.C."/>
            <person name="Nielsen K.L."/>
        </authorList>
    </citation>
    <scope>NUCLEOTIDE SEQUENCE</scope>
    <source>
        <strain evidence="1">IBT 3081</strain>
    </source>
</reference>
<dbReference type="EMBL" id="JAPZBT010000001">
    <property type="protein sequence ID" value="KAJ5384137.1"/>
    <property type="molecule type" value="Genomic_DNA"/>
</dbReference>